<dbReference type="AlphaFoldDB" id="A0A392TME6"/>
<keyword evidence="2" id="KW-1185">Reference proteome</keyword>
<comment type="caution">
    <text evidence="1">The sequence shown here is derived from an EMBL/GenBank/DDBJ whole genome shotgun (WGS) entry which is preliminary data.</text>
</comment>
<protein>
    <submittedName>
        <fullName evidence="1">Uncharacterized protein</fullName>
    </submittedName>
</protein>
<sequence>MLLRIFRIDQNIINKDNNKLIQVRLEDTVHIVHKDSGSIGNTEGHHQKLIMTISSSEGGLGDIWGFDAYLMITGP</sequence>
<evidence type="ECO:0000313" key="2">
    <source>
        <dbReference type="Proteomes" id="UP000265520"/>
    </source>
</evidence>
<dbReference type="Proteomes" id="UP000265520">
    <property type="component" value="Unassembled WGS sequence"/>
</dbReference>
<accession>A0A392TME6</accession>
<proteinExistence type="predicted"/>
<organism evidence="1 2">
    <name type="scientific">Trifolium medium</name>
    <dbReference type="NCBI Taxonomy" id="97028"/>
    <lineage>
        <taxon>Eukaryota</taxon>
        <taxon>Viridiplantae</taxon>
        <taxon>Streptophyta</taxon>
        <taxon>Embryophyta</taxon>
        <taxon>Tracheophyta</taxon>
        <taxon>Spermatophyta</taxon>
        <taxon>Magnoliopsida</taxon>
        <taxon>eudicotyledons</taxon>
        <taxon>Gunneridae</taxon>
        <taxon>Pentapetalae</taxon>
        <taxon>rosids</taxon>
        <taxon>fabids</taxon>
        <taxon>Fabales</taxon>
        <taxon>Fabaceae</taxon>
        <taxon>Papilionoideae</taxon>
        <taxon>50 kb inversion clade</taxon>
        <taxon>NPAAA clade</taxon>
        <taxon>Hologalegina</taxon>
        <taxon>IRL clade</taxon>
        <taxon>Trifolieae</taxon>
        <taxon>Trifolium</taxon>
    </lineage>
</organism>
<name>A0A392TME6_9FABA</name>
<reference evidence="1 2" key="1">
    <citation type="journal article" date="2018" name="Front. Plant Sci.">
        <title>Red Clover (Trifolium pratense) and Zigzag Clover (T. medium) - A Picture of Genomic Similarities and Differences.</title>
        <authorList>
            <person name="Dluhosova J."/>
            <person name="Istvanek J."/>
            <person name="Nedelnik J."/>
            <person name="Repkova J."/>
        </authorList>
    </citation>
    <scope>NUCLEOTIDE SEQUENCE [LARGE SCALE GENOMIC DNA]</scope>
    <source>
        <strain evidence="2">cv. 10/8</strain>
        <tissue evidence="1">Leaf</tissue>
    </source>
</reference>
<dbReference type="EMBL" id="LXQA010602962">
    <property type="protein sequence ID" value="MCI61617.1"/>
    <property type="molecule type" value="Genomic_DNA"/>
</dbReference>
<evidence type="ECO:0000313" key="1">
    <source>
        <dbReference type="EMBL" id="MCI61617.1"/>
    </source>
</evidence>